<dbReference type="EMBL" id="JAHHGM010000005">
    <property type="protein sequence ID" value="MBT2988664.1"/>
    <property type="molecule type" value="Genomic_DNA"/>
</dbReference>
<evidence type="ECO:0000313" key="1">
    <source>
        <dbReference type="EMBL" id="MBT2988664.1"/>
    </source>
</evidence>
<evidence type="ECO:0000313" key="2">
    <source>
        <dbReference type="Proteomes" id="UP000770889"/>
    </source>
</evidence>
<gene>
    <name evidence="1" type="ORF">KME65_06835</name>
</gene>
<dbReference type="AlphaFoldDB" id="A0A944M7J0"/>
<dbReference type="Proteomes" id="UP000770889">
    <property type="component" value="Unassembled WGS sequence"/>
</dbReference>
<protein>
    <submittedName>
        <fullName evidence="1">Uncharacterized protein</fullName>
    </submittedName>
</protein>
<comment type="caution">
    <text evidence="1">The sequence shown here is derived from an EMBL/GenBank/DDBJ whole genome shotgun (WGS) entry which is preliminary data.</text>
</comment>
<reference evidence="1 2" key="1">
    <citation type="submission" date="2021-05" db="EMBL/GenBank/DDBJ databases">
        <title>Genetic and Functional Diversity in Clade A Lucinid endosymbionts from the Bahamas.</title>
        <authorList>
            <person name="Giani N.M."/>
            <person name="Engel A.S."/>
            <person name="Campbell B.J."/>
        </authorList>
    </citation>
    <scope>NUCLEOTIDE SEQUENCE [LARGE SCALE GENOMIC DNA]</scope>
    <source>
        <strain evidence="1">LUC16012Gg_MoonRockCtena</strain>
    </source>
</reference>
<sequence length="57" mass="6484">MPKLTSGLTQKERLKVIQSIDMIKSAQNAHERQVLLRYRNMVAREFHDAQSSATISG</sequence>
<name>A0A944M7J0_9GAMM</name>
<organism evidence="1 2">
    <name type="scientific">Candidatus Thiodiazotropha taylori</name>
    <dbReference type="NCBI Taxonomy" id="2792791"/>
    <lineage>
        <taxon>Bacteria</taxon>
        <taxon>Pseudomonadati</taxon>
        <taxon>Pseudomonadota</taxon>
        <taxon>Gammaproteobacteria</taxon>
        <taxon>Chromatiales</taxon>
        <taxon>Sedimenticolaceae</taxon>
        <taxon>Candidatus Thiodiazotropha</taxon>
    </lineage>
</organism>
<accession>A0A944M7J0</accession>
<proteinExistence type="predicted"/>